<dbReference type="SUPFAM" id="SSF52777">
    <property type="entry name" value="CoA-dependent acyltransferases"/>
    <property type="match status" value="2"/>
</dbReference>
<dbReference type="Pfam" id="PF00550">
    <property type="entry name" value="PP-binding"/>
    <property type="match status" value="1"/>
</dbReference>
<dbReference type="SMART" id="SM00824">
    <property type="entry name" value="PKS_TE"/>
    <property type="match status" value="1"/>
</dbReference>
<keyword evidence="3" id="KW-0597">Phosphoprotein</keyword>
<dbReference type="InterPro" id="IPR045851">
    <property type="entry name" value="AMP-bd_C_sf"/>
</dbReference>
<name>A0ABW0YZ26_9ACTN</name>
<sequence length="1339" mass="143711">MSVTDQGRAGTAVLPLSAAQREMWLAEQLDPRAPQQRVAEYLDLHGPLDRVAFEAAMRRTIAEADSMRARFAEVDGEPRQIIDLADDWDFPVLDLSGTADPLAAAREWMRADLDRRFDLEGGPLFCYALLLLGPEHALWYLSAHHLVADGHTGGLIAQRVAELYDAAVTGRPRPPVRYGSLTDLLEHDARYRASAQFTEDRAHWTARFADRPEVPRLADAPARAPRGNISRSALLSEEETAALKAAARAARTHWSVLVVAAAAGYLGRLTGERDVILSLPVAGRPDAASRTIPGMFSNVLPLRVSVRPDAALGTLVRQVAAEFRQLLRHQRYRGEDLPRDIGLPDPARYRSAPQVNIMSFDYALSFAGRPSPAHNLTQGLVEDLSFTAYDRADGGRIRIDVVANSELYDDAAIAGHHRRFLDVLRAFLTGDAERTLADVELLTDDERFRVLTEWQGPERKDAEATLPELLAAQAARTPGVPAVLDGEREMDYAALDAAANRLARLLIARGAGPERTVAVALPRSAGLVVAVAAVWKTGAAYLPVDPGYPADRVAFMLADARPALLLTDSATARTLPPSDTGRLLLDAPATADALAVLPDTDVTDDERPCRLEPHHPAYVIHTSGTTGRPKGVVMGGGAMVNLLTWHHDALGGRAGDRVAQYTALGFDVSVQELLSALLYGKTLVVCDEDVRRDPERLVRWLRERRVAELYAPNLVIEALCEAAEEHGTELPELRVLAQGGEALTPGRHVRAFCRRHPRVRLHNHYGPSETHLVTAHALSADPDSWPAAPPIGAPIPNVRAYVLDAALRPVPPGSPGELYLAGAALGRGYLHRPALTAERFVADPYGPPGTRMYRTGDVVRHLPDGTLEYFGRSDHQVKIRGIRVEPGEVKAALAACPGVDRAEVVVREVRPGDKRLVGYVVPAGDGTPVTGAAVRARLAATLPAHLVPTAVVVLDALPLTPNGKLDRRALPDPEPAGTTASRTPDTPQEALLCELFARTLGLERVGADDNFFDLGGHSLLAGRLVARIRSAFGTDLGVRSLFAAPTPAGLARLLAGGSGANALDVLLPLRTRGSLPPLFCVHPGAGIGWPYAALLPHLGDDRPVYALQARGLSGEGQLPGSVEEMAADYLRQIRAVQPNGPYHLLGWSFGGLVAHAMATRLERDGETVALLAMADSYPVDAEARRELPRLNDREVAAMLFEAGARDEAVAGEGGGVGTDGHGTGGDDADLAALLHRELGLPAGPDGRAAVLDVYHNNIALMAAFTPGVFGGDLLFLTAAVADPTDPFDAGRTSARTWQRYVTGTVTAHDVRSTHHRMLRPDAVAEFGPVLAGRLARTSH</sequence>
<comment type="caution">
    <text evidence="6">The sequence shown here is derived from an EMBL/GenBank/DDBJ whole genome shotgun (WGS) entry which is preliminary data.</text>
</comment>
<evidence type="ECO:0000256" key="2">
    <source>
        <dbReference type="ARBA" id="ARBA00022450"/>
    </source>
</evidence>
<dbReference type="Pfam" id="PF00975">
    <property type="entry name" value="Thioesterase"/>
    <property type="match status" value="1"/>
</dbReference>
<dbReference type="Gene3D" id="2.30.38.10">
    <property type="entry name" value="Luciferase, Domain 3"/>
    <property type="match status" value="1"/>
</dbReference>
<organism evidence="6 7">
    <name type="scientific">Streptomyces gamaensis</name>
    <dbReference type="NCBI Taxonomy" id="1763542"/>
    <lineage>
        <taxon>Bacteria</taxon>
        <taxon>Bacillati</taxon>
        <taxon>Actinomycetota</taxon>
        <taxon>Actinomycetes</taxon>
        <taxon>Kitasatosporales</taxon>
        <taxon>Streptomycetaceae</taxon>
        <taxon>Streptomyces</taxon>
    </lineage>
</organism>
<dbReference type="InterPro" id="IPR029058">
    <property type="entry name" value="AB_hydrolase_fold"/>
</dbReference>
<dbReference type="Pfam" id="PF13193">
    <property type="entry name" value="AMP-binding_C"/>
    <property type="match status" value="1"/>
</dbReference>
<evidence type="ECO:0000259" key="5">
    <source>
        <dbReference type="PROSITE" id="PS50075"/>
    </source>
</evidence>
<dbReference type="Gene3D" id="3.40.50.980">
    <property type="match status" value="2"/>
</dbReference>
<keyword evidence="7" id="KW-1185">Reference proteome</keyword>
<dbReference type="Gene3D" id="3.30.559.10">
    <property type="entry name" value="Chloramphenicol acetyltransferase-like domain"/>
    <property type="match status" value="1"/>
</dbReference>
<reference evidence="7" key="1">
    <citation type="journal article" date="2019" name="Int. J. Syst. Evol. Microbiol.">
        <title>The Global Catalogue of Microorganisms (GCM) 10K type strain sequencing project: providing services to taxonomists for standard genome sequencing and annotation.</title>
        <authorList>
            <consortium name="The Broad Institute Genomics Platform"/>
            <consortium name="The Broad Institute Genome Sequencing Center for Infectious Disease"/>
            <person name="Wu L."/>
            <person name="Ma J."/>
        </authorList>
    </citation>
    <scope>NUCLEOTIDE SEQUENCE [LARGE SCALE GENOMIC DNA]</scope>
    <source>
        <strain evidence="7">CGMCC 4.7304</strain>
    </source>
</reference>
<dbReference type="InterPro" id="IPR036736">
    <property type="entry name" value="ACP-like_sf"/>
</dbReference>
<dbReference type="Gene3D" id="3.40.50.1820">
    <property type="entry name" value="alpha/beta hydrolase"/>
    <property type="match status" value="1"/>
</dbReference>
<dbReference type="InterPro" id="IPR001242">
    <property type="entry name" value="Condensation_dom"/>
</dbReference>
<dbReference type="Pfam" id="PF00501">
    <property type="entry name" value="AMP-binding"/>
    <property type="match status" value="1"/>
</dbReference>
<dbReference type="SUPFAM" id="SSF56801">
    <property type="entry name" value="Acetyl-CoA synthetase-like"/>
    <property type="match status" value="1"/>
</dbReference>
<dbReference type="InterPro" id="IPR023213">
    <property type="entry name" value="CAT-like_dom_sf"/>
</dbReference>
<dbReference type="SMART" id="SM00823">
    <property type="entry name" value="PKS_PP"/>
    <property type="match status" value="1"/>
</dbReference>
<keyword evidence="2" id="KW-0596">Phosphopantetheine</keyword>
<dbReference type="InterPro" id="IPR000873">
    <property type="entry name" value="AMP-dep_synth/lig_dom"/>
</dbReference>
<gene>
    <name evidence="6" type="ORF">ACFP1Z_10810</name>
</gene>
<dbReference type="NCBIfam" id="TIGR01733">
    <property type="entry name" value="AA-adenyl-dom"/>
    <property type="match status" value="1"/>
</dbReference>
<evidence type="ECO:0000256" key="3">
    <source>
        <dbReference type="ARBA" id="ARBA00022553"/>
    </source>
</evidence>
<dbReference type="PANTHER" id="PTHR45527:SF1">
    <property type="entry name" value="FATTY ACID SYNTHASE"/>
    <property type="match status" value="1"/>
</dbReference>
<dbReference type="Gene3D" id="3.30.300.30">
    <property type="match status" value="1"/>
</dbReference>
<feature type="domain" description="Carrier" evidence="5">
    <location>
        <begin position="983"/>
        <end position="1058"/>
    </location>
</feature>
<dbReference type="PANTHER" id="PTHR45527">
    <property type="entry name" value="NONRIBOSOMAL PEPTIDE SYNTHETASE"/>
    <property type="match status" value="1"/>
</dbReference>
<dbReference type="RefSeq" id="WP_390315810.1">
    <property type="nucleotide sequence ID" value="NZ_JBHSPB010000005.1"/>
</dbReference>
<dbReference type="Proteomes" id="UP001596083">
    <property type="component" value="Unassembled WGS sequence"/>
</dbReference>
<dbReference type="InterPro" id="IPR010071">
    <property type="entry name" value="AA_adenyl_dom"/>
</dbReference>
<dbReference type="Pfam" id="PF00668">
    <property type="entry name" value="Condensation"/>
    <property type="match status" value="1"/>
</dbReference>
<accession>A0ABW0YZ26</accession>
<evidence type="ECO:0000256" key="1">
    <source>
        <dbReference type="ARBA" id="ARBA00001957"/>
    </source>
</evidence>
<dbReference type="InterPro" id="IPR001031">
    <property type="entry name" value="Thioesterase"/>
</dbReference>
<protein>
    <submittedName>
        <fullName evidence="6">Amino acid adenylation domain-containing protein</fullName>
    </submittedName>
</protein>
<dbReference type="PROSITE" id="PS00455">
    <property type="entry name" value="AMP_BINDING"/>
    <property type="match status" value="1"/>
</dbReference>
<dbReference type="InterPro" id="IPR020802">
    <property type="entry name" value="TesA-like"/>
</dbReference>
<dbReference type="PROSITE" id="PS50075">
    <property type="entry name" value="CARRIER"/>
    <property type="match status" value="1"/>
</dbReference>
<feature type="region of interest" description="Disordered" evidence="4">
    <location>
        <begin position="963"/>
        <end position="985"/>
    </location>
</feature>
<dbReference type="InterPro" id="IPR009081">
    <property type="entry name" value="PP-bd_ACP"/>
</dbReference>
<comment type="cofactor">
    <cofactor evidence="1">
        <name>pantetheine 4'-phosphate</name>
        <dbReference type="ChEBI" id="CHEBI:47942"/>
    </cofactor>
</comment>
<dbReference type="InterPro" id="IPR020845">
    <property type="entry name" value="AMP-binding_CS"/>
</dbReference>
<dbReference type="SUPFAM" id="SSF47336">
    <property type="entry name" value="ACP-like"/>
    <property type="match status" value="1"/>
</dbReference>
<dbReference type="InterPro" id="IPR025110">
    <property type="entry name" value="AMP-bd_C"/>
</dbReference>
<dbReference type="EMBL" id="JBHSPB010000005">
    <property type="protein sequence ID" value="MFC5720653.1"/>
    <property type="molecule type" value="Genomic_DNA"/>
</dbReference>
<evidence type="ECO:0000313" key="7">
    <source>
        <dbReference type="Proteomes" id="UP001596083"/>
    </source>
</evidence>
<evidence type="ECO:0000313" key="6">
    <source>
        <dbReference type="EMBL" id="MFC5720653.1"/>
    </source>
</evidence>
<evidence type="ECO:0000256" key="4">
    <source>
        <dbReference type="SAM" id="MobiDB-lite"/>
    </source>
</evidence>
<dbReference type="InterPro" id="IPR020806">
    <property type="entry name" value="PKS_PP-bd"/>
</dbReference>
<dbReference type="Gene3D" id="3.30.559.30">
    <property type="entry name" value="Nonribosomal peptide synthetase, condensation domain"/>
    <property type="match status" value="1"/>
</dbReference>
<dbReference type="SUPFAM" id="SSF53474">
    <property type="entry name" value="alpha/beta-Hydrolases"/>
    <property type="match status" value="1"/>
</dbReference>
<proteinExistence type="predicted"/>
<dbReference type="CDD" id="cd17651">
    <property type="entry name" value="A_NRPS_VisG_like"/>
    <property type="match status" value="1"/>
</dbReference>